<keyword evidence="1" id="KW-0472">Membrane</keyword>
<feature type="transmembrane region" description="Helical" evidence="1">
    <location>
        <begin position="12"/>
        <end position="28"/>
    </location>
</feature>
<keyword evidence="1" id="KW-0812">Transmembrane</keyword>
<dbReference type="InParanoid" id="A0A061AFX9"/>
<sequence length="304" mass="35190">MNVLIDDKEDISFQFTAFFLLFTYYRRLKRVDMIEPLINSYASRFKTISFLEHVLLLSRLLVSQDAYDLKELMKQSRSLVQKSEFMNHPGVLHYYAEIVASYFELISADQDTLLKDVFAKDYIELAEKHMDTCLNLESDYAKFYATRGRIKLLLGKYDDAIHSFGLAKYKEKPTRVDYSLVIGTYQDYLLFAKQLKQNQALLEQNKVLDANIKEVNANNIRLISMFTGLITLVIGNITVAANSQEPIKLMFMLNGMFFVFFGVVIMVTNLLTKTKNSKWLWLISGILCLMGIGILILFYTMEII</sequence>
<protein>
    <submittedName>
        <fullName evidence="2">Tetratricopeptide-like helical domain containing protein</fullName>
    </submittedName>
</protein>
<proteinExistence type="predicted"/>
<evidence type="ECO:0000313" key="2">
    <source>
        <dbReference type="EMBL" id="CDR30481.1"/>
    </source>
</evidence>
<dbReference type="RefSeq" id="WP_045749025.1">
    <property type="nucleotide sequence ID" value="NZ_FUZK01000003.1"/>
</dbReference>
<dbReference type="KEGG" id="aoc:Aocu_04080"/>
<reference evidence="3" key="1">
    <citation type="submission" date="2014-05" db="EMBL/GenBank/DDBJ databases">
        <authorList>
            <person name="Kube M."/>
        </authorList>
    </citation>
    <scope>NUCLEOTIDE SEQUENCE [LARGE SCALE GENOMIC DNA]</scope>
</reference>
<feature type="transmembrane region" description="Helical" evidence="1">
    <location>
        <begin position="222"/>
        <end position="241"/>
    </location>
</feature>
<dbReference type="PATRIC" id="fig|35623.3.peg.409"/>
<gene>
    <name evidence="2" type="ORF">Aocu_04080</name>
</gene>
<dbReference type="EMBL" id="LK028559">
    <property type="protein sequence ID" value="CDR30481.1"/>
    <property type="molecule type" value="Genomic_DNA"/>
</dbReference>
<dbReference type="Gene3D" id="1.25.40.10">
    <property type="entry name" value="Tetratricopeptide repeat domain"/>
    <property type="match status" value="1"/>
</dbReference>
<evidence type="ECO:0000313" key="3">
    <source>
        <dbReference type="Proteomes" id="UP000032434"/>
    </source>
</evidence>
<keyword evidence="1" id="KW-1133">Transmembrane helix</keyword>
<feature type="transmembrane region" description="Helical" evidence="1">
    <location>
        <begin position="247"/>
        <end position="267"/>
    </location>
</feature>
<dbReference type="InterPro" id="IPR011990">
    <property type="entry name" value="TPR-like_helical_dom_sf"/>
</dbReference>
<dbReference type="Proteomes" id="UP000032434">
    <property type="component" value="Chromosome 1"/>
</dbReference>
<organism evidence="2 3">
    <name type="scientific">Acholeplasma oculi</name>
    <dbReference type="NCBI Taxonomy" id="35623"/>
    <lineage>
        <taxon>Bacteria</taxon>
        <taxon>Bacillati</taxon>
        <taxon>Mycoplasmatota</taxon>
        <taxon>Mollicutes</taxon>
        <taxon>Acholeplasmatales</taxon>
        <taxon>Acholeplasmataceae</taxon>
        <taxon>Acholeplasma</taxon>
    </lineage>
</organism>
<dbReference type="HOGENOM" id="CLU_914070_0_0_14"/>
<evidence type="ECO:0000256" key="1">
    <source>
        <dbReference type="SAM" id="Phobius"/>
    </source>
</evidence>
<dbReference type="SUPFAM" id="SSF48452">
    <property type="entry name" value="TPR-like"/>
    <property type="match status" value="1"/>
</dbReference>
<accession>A0A061AFX9</accession>
<feature type="transmembrane region" description="Helical" evidence="1">
    <location>
        <begin position="279"/>
        <end position="301"/>
    </location>
</feature>
<dbReference type="STRING" id="35623.Aocu_04080"/>
<keyword evidence="3" id="KW-1185">Reference proteome</keyword>
<dbReference type="AlphaFoldDB" id="A0A061AFX9"/>
<name>A0A061AFX9_9MOLU</name>
<dbReference type="OrthoDB" id="2820615at2"/>